<evidence type="ECO:0000313" key="2">
    <source>
        <dbReference type="EMBL" id="KAK5871752.1"/>
    </source>
</evidence>
<sequence>MNRGWCKIKIQGCEKKHEGTSGAQHGTEKRQNEAKVSPALTFAEDGSAEEQQEAGRGQVASPSKSTHSRLQLPELRAPVWSSDSGRVQSAGFRSCSVDLKRKHLHFPLQERVCAAGEACAQSLPPASTSLLTNHRGGERRGGATPPHI</sequence>
<reference evidence="2 3" key="1">
    <citation type="journal article" date="2023" name="Genes (Basel)">
        <title>Chromosome-Level Genome Assembly and Circadian Gene Repertoire of the Patagonia Blennie Eleginops maclovinus-The Closest Ancestral Proxy of Antarctic Cryonotothenioids.</title>
        <authorList>
            <person name="Cheng C.C."/>
            <person name="Rivera-Colon A.G."/>
            <person name="Minhas B.F."/>
            <person name="Wilson L."/>
            <person name="Rayamajhi N."/>
            <person name="Vargas-Chacoff L."/>
            <person name="Catchen J.M."/>
        </authorList>
    </citation>
    <scope>NUCLEOTIDE SEQUENCE [LARGE SCALE GENOMIC DNA]</scope>
    <source>
        <strain evidence="2">JMC-PN-2008</strain>
    </source>
</reference>
<name>A0AAN8AX62_ELEMC</name>
<comment type="caution">
    <text evidence="2">The sequence shown here is derived from an EMBL/GenBank/DDBJ whole genome shotgun (WGS) entry which is preliminary data.</text>
</comment>
<evidence type="ECO:0000313" key="3">
    <source>
        <dbReference type="Proteomes" id="UP001346869"/>
    </source>
</evidence>
<evidence type="ECO:0000256" key="1">
    <source>
        <dbReference type="SAM" id="MobiDB-lite"/>
    </source>
</evidence>
<organism evidence="2 3">
    <name type="scientific">Eleginops maclovinus</name>
    <name type="common">Patagonian blennie</name>
    <name type="synonym">Eleginus maclovinus</name>
    <dbReference type="NCBI Taxonomy" id="56733"/>
    <lineage>
        <taxon>Eukaryota</taxon>
        <taxon>Metazoa</taxon>
        <taxon>Chordata</taxon>
        <taxon>Craniata</taxon>
        <taxon>Vertebrata</taxon>
        <taxon>Euteleostomi</taxon>
        <taxon>Actinopterygii</taxon>
        <taxon>Neopterygii</taxon>
        <taxon>Teleostei</taxon>
        <taxon>Neoteleostei</taxon>
        <taxon>Acanthomorphata</taxon>
        <taxon>Eupercaria</taxon>
        <taxon>Perciformes</taxon>
        <taxon>Notothenioidei</taxon>
        <taxon>Eleginopidae</taxon>
        <taxon>Eleginops</taxon>
    </lineage>
</organism>
<feature type="region of interest" description="Disordered" evidence="1">
    <location>
        <begin position="125"/>
        <end position="148"/>
    </location>
</feature>
<dbReference type="Proteomes" id="UP001346869">
    <property type="component" value="Unassembled WGS sequence"/>
</dbReference>
<dbReference type="AlphaFoldDB" id="A0AAN8AX62"/>
<accession>A0AAN8AX62</accession>
<dbReference type="EMBL" id="JAUZQC010000005">
    <property type="protein sequence ID" value="KAK5871752.1"/>
    <property type="molecule type" value="Genomic_DNA"/>
</dbReference>
<keyword evidence="3" id="KW-1185">Reference proteome</keyword>
<gene>
    <name evidence="2" type="ORF">PBY51_004613</name>
</gene>
<reference evidence="2 3" key="2">
    <citation type="journal article" date="2023" name="Mol. Biol. Evol.">
        <title>Genomics of Secondarily Temperate Adaptation in the Only Non-Antarctic Icefish.</title>
        <authorList>
            <person name="Rivera-Colon A.G."/>
            <person name="Rayamajhi N."/>
            <person name="Minhas B.F."/>
            <person name="Madrigal G."/>
            <person name="Bilyk K.T."/>
            <person name="Yoon V."/>
            <person name="Hune M."/>
            <person name="Gregory S."/>
            <person name="Cheng C.H.C."/>
            <person name="Catchen J.M."/>
        </authorList>
    </citation>
    <scope>NUCLEOTIDE SEQUENCE [LARGE SCALE GENOMIC DNA]</scope>
    <source>
        <strain evidence="2">JMC-PN-2008</strain>
    </source>
</reference>
<protein>
    <submittedName>
        <fullName evidence="2">Uncharacterized protein</fullName>
    </submittedName>
</protein>
<proteinExistence type="predicted"/>
<feature type="compositionally biased region" description="Polar residues" evidence="1">
    <location>
        <begin position="60"/>
        <end position="69"/>
    </location>
</feature>
<feature type="region of interest" description="Disordered" evidence="1">
    <location>
        <begin position="14"/>
        <end position="86"/>
    </location>
</feature>